<dbReference type="RefSeq" id="WP_152588525.1">
    <property type="nucleotide sequence ID" value="NZ_CP045226.1"/>
</dbReference>
<name>A0A5P8VUQ2_9NOSO</name>
<sequence>MALVTDFVGGFKYNTQYVTGDVDRDRDSDLIEVWQDGGVFKSTSWINNGQGLFNNAVVTDFVGGFRDNTQYVTGDVDRDRDSDLIEVWQDGGVFKSTSWINNGQGLFNNAVVTNFVGGFKYNTQYVTGDVDRDRDSDLIEVWQDGGVFKSTSWINNGQGLFNNAVVTDFVGGFRDNTQYVTGDVNRDGYGDLIEVWQDGGVFKSTSWINNGQGLFNNAVVTDFVGGFRDNTQYVTGDVNRDGAADLIEVWQDGGVFKSTSWINNGQGLFNNAVVTNFVGGFRDNTQYVTGDVNRDGYGDLIEVWQNGGVYSSTSWISNGQGLFV</sequence>
<evidence type="ECO:0000313" key="2">
    <source>
        <dbReference type="Proteomes" id="UP000326678"/>
    </source>
</evidence>
<reference evidence="1 2" key="1">
    <citation type="submission" date="2019-10" db="EMBL/GenBank/DDBJ databases">
        <title>Genomic and transcriptomic insights into the perfect genentic adaptation of a filamentous nitrogen-fixing cyanobacterium to rice fields.</title>
        <authorList>
            <person name="Chen Z."/>
        </authorList>
    </citation>
    <scope>NUCLEOTIDE SEQUENCE [LARGE SCALE GENOMIC DNA]</scope>
    <source>
        <strain evidence="1">CCNUC1</strain>
    </source>
</reference>
<dbReference type="Proteomes" id="UP000326678">
    <property type="component" value="Chromosome Gxm1"/>
</dbReference>
<dbReference type="KEGG" id="nsh:GXM_01616"/>
<dbReference type="AlphaFoldDB" id="A0A5P8VUQ2"/>
<protein>
    <recommendedName>
        <fullName evidence="3">VCBS repeat-containing protein</fullName>
    </recommendedName>
</protein>
<gene>
    <name evidence="1" type="ORF">GXM_01616</name>
</gene>
<accession>A0A5P8VUQ2</accession>
<keyword evidence="2" id="KW-1185">Reference proteome</keyword>
<dbReference type="EMBL" id="CP045226">
    <property type="protein sequence ID" value="QFS44143.1"/>
    <property type="molecule type" value="Genomic_DNA"/>
</dbReference>
<evidence type="ECO:0008006" key="3">
    <source>
        <dbReference type="Google" id="ProtNLM"/>
    </source>
</evidence>
<proteinExistence type="predicted"/>
<organism evidence="1 2">
    <name type="scientific">Nostoc sphaeroides CCNUC1</name>
    <dbReference type="NCBI Taxonomy" id="2653204"/>
    <lineage>
        <taxon>Bacteria</taxon>
        <taxon>Bacillati</taxon>
        <taxon>Cyanobacteriota</taxon>
        <taxon>Cyanophyceae</taxon>
        <taxon>Nostocales</taxon>
        <taxon>Nostocaceae</taxon>
        <taxon>Nostoc</taxon>
    </lineage>
</organism>
<dbReference type="SUPFAM" id="SSF69318">
    <property type="entry name" value="Integrin alpha N-terminal domain"/>
    <property type="match status" value="1"/>
</dbReference>
<evidence type="ECO:0000313" key="1">
    <source>
        <dbReference type="EMBL" id="QFS44143.1"/>
    </source>
</evidence>
<dbReference type="InterPro" id="IPR028994">
    <property type="entry name" value="Integrin_alpha_N"/>
</dbReference>